<dbReference type="PROSITE" id="PS00041">
    <property type="entry name" value="HTH_ARAC_FAMILY_1"/>
    <property type="match status" value="1"/>
</dbReference>
<dbReference type="InterPro" id="IPR018062">
    <property type="entry name" value="HTH_AraC-typ_CS"/>
</dbReference>
<accession>A0A412CE85</accession>
<feature type="domain" description="HTH araC/xylS-type" evidence="4">
    <location>
        <begin position="183"/>
        <end position="281"/>
    </location>
</feature>
<dbReference type="EMBL" id="QRTP01000014">
    <property type="protein sequence ID" value="RGQ83225.1"/>
    <property type="molecule type" value="Genomic_DNA"/>
</dbReference>
<sequence>MLEYKFSTSQHSQNLFKNNIVPRLAYVQDINEYHQNLSIKHSHSQFLEIIHIIKGCVIYEINQKHYRLTPGDTLVINPQQIHRISESSKTLSAIVLGINNLQIQGLAPNYLIPLTVSPIISINSPFKDLQPYFLLCRNLAMIHNKDYLINNPQTTLLTSLITIIHNLCKNANKSEKNENTVSERIKYYLDAHYLEDINLEIIAKNLHLNKFYLSHCFKNYMGISPMQYINKRRISEAQMLLISTKLTITEISFRCGFNNSNYFQTTFKKAIGITPGQYRKNW</sequence>
<evidence type="ECO:0000313" key="5">
    <source>
        <dbReference type="EMBL" id="RGQ83225.1"/>
    </source>
</evidence>
<dbReference type="Pfam" id="PF12833">
    <property type="entry name" value="HTH_18"/>
    <property type="match status" value="1"/>
</dbReference>
<dbReference type="CDD" id="cd02208">
    <property type="entry name" value="cupin_RmlC-like"/>
    <property type="match status" value="1"/>
</dbReference>
<dbReference type="Gene3D" id="1.10.10.60">
    <property type="entry name" value="Homeodomain-like"/>
    <property type="match status" value="2"/>
</dbReference>
<dbReference type="SUPFAM" id="SSF46689">
    <property type="entry name" value="Homeodomain-like"/>
    <property type="match status" value="2"/>
</dbReference>
<dbReference type="PANTHER" id="PTHR43280">
    <property type="entry name" value="ARAC-FAMILY TRANSCRIPTIONAL REGULATOR"/>
    <property type="match status" value="1"/>
</dbReference>
<dbReference type="PANTHER" id="PTHR43280:SF28">
    <property type="entry name" value="HTH-TYPE TRANSCRIPTIONAL ACTIVATOR RHAS"/>
    <property type="match status" value="1"/>
</dbReference>
<protein>
    <submittedName>
        <fullName evidence="5">AraC family transcriptional regulator</fullName>
    </submittedName>
</protein>
<evidence type="ECO:0000256" key="2">
    <source>
        <dbReference type="ARBA" id="ARBA00023125"/>
    </source>
</evidence>
<gene>
    <name evidence="5" type="ORF">DWY77_06815</name>
</gene>
<keyword evidence="3" id="KW-0804">Transcription</keyword>
<dbReference type="SUPFAM" id="SSF51215">
    <property type="entry name" value="Regulatory protein AraC"/>
    <property type="match status" value="1"/>
</dbReference>
<dbReference type="PROSITE" id="PS01124">
    <property type="entry name" value="HTH_ARAC_FAMILY_2"/>
    <property type="match status" value="1"/>
</dbReference>
<comment type="caution">
    <text evidence="5">The sequence shown here is derived from an EMBL/GenBank/DDBJ whole genome shotgun (WGS) entry which is preliminary data.</text>
</comment>
<organism evidence="5 6">
    <name type="scientific">Megamonas rupellensis</name>
    <dbReference type="NCBI Taxonomy" id="491921"/>
    <lineage>
        <taxon>Bacteria</taxon>
        <taxon>Bacillati</taxon>
        <taxon>Bacillota</taxon>
        <taxon>Negativicutes</taxon>
        <taxon>Selenomonadales</taxon>
        <taxon>Selenomonadaceae</taxon>
        <taxon>Megamonas</taxon>
    </lineage>
</organism>
<name>A0A412CE85_9FIRM</name>
<dbReference type="InterPro" id="IPR018060">
    <property type="entry name" value="HTH_AraC"/>
</dbReference>
<dbReference type="InterPro" id="IPR009057">
    <property type="entry name" value="Homeodomain-like_sf"/>
</dbReference>
<dbReference type="GO" id="GO:0043565">
    <property type="term" value="F:sequence-specific DNA binding"/>
    <property type="evidence" value="ECO:0007669"/>
    <property type="project" value="InterPro"/>
</dbReference>
<keyword evidence="2" id="KW-0238">DNA-binding</keyword>
<dbReference type="RefSeq" id="WP_018999846.1">
    <property type="nucleotide sequence ID" value="NZ_QRTP01000014.1"/>
</dbReference>
<reference evidence="5 6" key="1">
    <citation type="submission" date="2018-08" db="EMBL/GenBank/DDBJ databases">
        <title>A genome reference for cultivated species of the human gut microbiota.</title>
        <authorList>
            <person name="Zou Y."/>
            <person name="Xue W."/>
            <person name="Luo G."/>
        </authorList>
    </citation>
    <scope>NUCLEOTIDE SEQUENCE [LARGE SCALE GENOMIC DNA]</scope>
    <source>
        <strain evidence="5 6">AF27-12</strain>
    </source>
</reference>
<dbReference type="AlphaFoldDB" id="A0A412CE85"/>
<evidence type="ECO:0000259" key="4">
    <source>
        <dbReference type="PROSITE" id="PS01124"/>
    </source>
</evidence>
<dbReference type="Gene3D" id="2.60.120.10">
    <property type="entry name" value="Jelly Rolls"/>
    <property type="match status" value="1"/>
</dbReference>
<dbReference type="Proteomes" id="UP000286147">
    <property type="component" value="Unassembled WGS sequence"/>
</dbReference>
<dbReference type="Pfam" id="PF02311">
    <property type="entry name" value="AraC_binding"/>
    <property type="match status" value="1"/>
</dbReference>
<evidence type="ECO:0000313" key="6">
    <source>
        <dbReference type="Proteomes" id="UP000286147"/>
    </source>
</evidence>
<dbReference type="GO" id="GO:0003700">
    <property type="term" value="F:DNA-binding transcription factor activity"/>
    <property type="evidence" value="ECO:0007669"/>
    <property type="project" value="InterPro"/>
</dbReference>
<dbReference type="InterPro" id="IPR037923">
    <property type="entry name" value="HTH-like"/>
</dbReference>
<dbReference type="PRINTS" id="PR00032">
    <property type="entry name" value="HTHARAC"/>
</dbReference>
<dbReference type="InterPro" id="IPR014710">
    <property type="entry name" value="RmlC-like_jellyroll"/>
</dbReference>
<dbReference type="InterPro" id="IPR020449">
    <property type="entry name" value="Tscrpt_reg_AraC-type_HTH"/>
</dbReference>
<dbReference type="SMART" id="SM00342">
    <property type="entry name" value="HTH_ARAC"/>
    <property type="match status" value="1"/>
</dbReference>
<keyword evidence="1" id="KW-0805">Transcription regulation</keyword>
<proteinExistence type="predicted"/>
<evidence type="ECO:0000256" key="3">
    <source>
        <dbReference type="ARBA" id="ARBA00023163"/>
    </source>
</evidence>
<evidence type="ECO:0000256" key="1">
    <source>
        <dbReference type="ARBA" id="ARBA00023015"/>
    </source>
</evidence>
<dbReference type="InterPro" id="IPR003313">
    <property type="entry name" value="AraC-bd"/>
</dbReference>